<evidence type="ECO:0000256" key="1">
    <source>
        <dbReference type="SAM" id="MobiDB-lite"/>
    </source>
</evidence>
<feature type="region of interest" description="Disordered" evidence="1">
    <location>
        <begin position="1"/>
        <end position="31"/>
    </location>
</feature>
<proteinExistence type="predicted"/>
<dbReference type="Proteomes" id="UP000008953">
    <property type="component" value="Chromosome"/>
</dbReference>
<sequence>MHLEKEGSCDKMNSKDSAKVIVSEGKDEKNR</sequence>
<dbReference type="HOGENOM" id="CLU_3398246_0_0_9"/>
<reference evidence="2 3" key="1">
    <citation type="submission" date="2010-03" db="EMBL/GenBank/DDBJ databases">
        <title>The genome sequence of Roseburia intestinalis XB6B4.</title>
        <authorList>
            <consortium name="metaHIT consortium -- http://www.metahit.eu/"/>
            <person name="Pajon A."/>
            <person name="Turner K."/>
            <person name="Parkhill J."/>
            <person name="Bernalier A."/>
        </authorList>
    </citation>
    <scope>NUCLEOTIDE SEQUENCE [LARGE SCALE GENOMIC DNA]</scope>
    <source>
        <strain evidence="2 3">XB6B4</strain>
    </source>
</reference>
<reference evidence="2 3" key="2">
    <citation type="submission" date="2010-03" db="EMBL/GenBank/DDBJ databases">
        <authorList>
            <person name="Pajon A."/>
        </authorList>
    </citation>
    <scope>NUCLEOTIDE SEQUENCE [LARGE SCALE GENOMIC DNA]</scope>
    <source>
        <strain evidence="2 3">XB6B4</strain>
    </source>
</reference>
<gene>
    <name evidence="2" type="ORF">RO1_37420</name>
</gene>
<evidence type="ECO:0000313" key="3">
    <source>
        <dbReference type="Proteomes" id="UP000008953"/>
    </source>
</evidence>
<organism evidence="2 3">
    <name type="scientific">Roseburia intestinalis XB6B4</name>
    <dbReference type="NCBI Taxonomy" id="718255"/>
    <lineage>
        <taxon>Bacteria</taxon>
        <taxon>Bacillati</taxon>
        <taxon>Bacillota</taxon>
        <taxon>Clostridia</taxon>
        <taxon>Lachnospirales</taxon>
        <taxon>Lachnospiraceae</taxon>
        <taxon>Roseburia</taxon>
    </lineage>
</organism>
<dbReference type="AlphaFoldDB" id="D4L2Z1"/>
<protein>
    <submittedName>
        <fullName evidence="2">Uncharacterized protein</fullName>
    </submittedName>
</protein>
<name>D4L2Z1_9FIRM</name>
<evidence type="ECO:0000313" key="2">
    <source>
        <dbReference type="EMBL" id="CBL13981.1"/>
    </source>
</evidence>
<accession>D4L2Z1</accession>
<dbReference type="EMBL" id="FP929050">
    <property type="protein sequence ID" value="CBL13981.1"/>
    <property type="molecule type" value="Genomic_DNA"/>
</dbReference>
<dbReference type="KEGG" id="rix:RO1_37420"/>